<dbReference type="PANTHER" id="PTHR15141:SF76">
    <property type="entry name" value="TRANSCRIPTION ELONGATION FACTOR B POLYPEPTIDE 3"/>
    <property type="match status" value="1"/>
</dbReference>
<feature type="compositionally biased region" description="Polar residues" evidence="1">
    <location>
        <begin position="114"/>
        <end position="136"/>
    </location>
</feature>
<gene>
    <name evidence="2" type="ORF">MONBRDRAFT_31370</name>
</gene>
<dbReference type="Gene3D" id="6.10.250.3180">
    <property type="match status" value="1"/>
</dbReference>
<dbReference type="EMBL" id="CH991544">
    <property type="protein sequence ID" value="EDQ91933.1"/>
    <property type="molecule type" value="Genomic_DNA"/>
</dbReference>
<dbReference type="InterPro" id="IPR010684">
    <property type="entry name" value="RNA_pol_II_trans_fac_SIII_A"/>
</dbReference>
<reference evidence="2 3" key="1">
    <citation type="journal article" date="2008" name="Nature">
        <title>The genome of the choanoflagellate Monosiga brevicollis and the origin of metazoans.</title>
        <authorList>
            <consortium name="JGI Sequencing"/>
            <person name="King N."/>
            <person name="Westbrook M.J."/>
            <person name="Young S.L."/>
            <person name="Kuo A."/>
            <person name="Abedin M."/>
            <person name="Chapman J."/>
            <person name="Fairclough S."/>
            <person name="Hellsten U."/>
            <person name="Isogai Y."/>
            <person name="Letunic I."/>
            <person name="Marr M."/>
            <person name="Pincus D."/>
            <person name="Putnam N."/>
            <person name="Rokas A."/>
            <person name="Wright K.J."/>
            <person name="Zuzow R."/>
            <person name="Dirks W."/>
            <person name="Good M."/>
            <person name="Goodstein D."/>
            <person name="Lemons D."/>
            <person name="Li W."/>
            <person name="Lyons J.B."/>
            <person name="Morris A."/>
            <person name="Nichols S."/>
            <person name="Richter D.J."/>
            <person name="Salamov A."/>
            <person name="Bork P."/>
            <person name="Lim W.A."/>
            <person name="Manning G."/>
            <person name="Miller W.T."/>
            <person name="McGinnis W."/>
            <person name="Shapiro H."/>
            <person name="Tjian R."/>
            <person name="Grigoriev I.V."/>
            <person name="Rokhsar D."/>
        </authorList>
    </citation>
    <scope>NUCLEOTIDE SEQUENCE [LARGE SCALE GENOMIC DNA]</scope>
    <source>
        <strain evidence="3">MX1 / ATCC 50154</strain>
    </source>
</reference>
<sequence>MAANGPLDESTARNLALISVGVEKGLPEKNCMAACTLLAKDVHVSSAMIIDTDLIAHLTSLHQAEKRKPVRKAIKHVVSTWMNRASRDQANLSLMNMQLKQAILKERQRLSSQAVRHGISGQTSEPTSLRDFSTTRLLAPVNKERKDNNSVRRPTLPGRVRPRAAPRPSTAPTTADSTGSVPTSAAASSSPTSHAAGSTPPIPTPATFSPRQPHGTKPTKALQRPLPTSLAKPSMRMGIPTLKDLCLERLISLRHDIEEVGDRVPIDLMRPVLEACDEIDLVRIENANPHLLGQVDHRWREICLDKLSERVRREKPADQTWRDCFIQ</sequence>
<dbReference type="GeneID" id="5888297"/>
<evidence type="ECO:0000313" key="3">
    <source>
        <dbReference type="Proteomes" id="UP000001357"/>
    </source>
</evidence>
<dbReference type="InParanoid" id="A9URJ3"/>
<dbReference type="STRING" id="81824.A9URJ3"/>
<organism evidence="2 3">
    <name type="scientific">Monosiga brevicollis</name>
    <name type="common">Choanoflagellate</name>
    <dbReference type="NCBI Taxonomy" id="81824"/>
    <lineage>
        <taxon>Eukaryota</taxon>
        <taxon>Choanoflagellata</taxon>
        <taxon>Craspedida</taxon>
        <taxon>Salpingoecidae</taxon>
        <taxon>Monosiga</taxon>
    </lineage>
</organism>
<dbReference type="GO" id="GO:0006368">
    <property type="term" value="P:transcription elongation by RNA polymerase II"/>
    <property type="evidence" value="ECO:0007669"/>
    <property type="project" value="InterPro"/>
</dbReference>
<feature type="region of interest" description="Disordered" evidence="1">
    <location>
        <begin position="114"/>
        <end position="234"/>
    </location>
</feature>
<dbReference type="Pfam" id="PF06881">
    <property type="entry name" value="Elongin_A"/>
    <property type="match status" value="1"/>
</dbReference>
<evidence type="ECO:0008006" key="4">
    <source>
        <dbReference type="Google" id="ProtNLM"/>
    </source>
</evidence>
<dbReference type="Proteomes" id="UP000001357">
    <property type="component" value="Unassembled WGS sequence"/>
</dbReference>
<evidence type="ECO:0000256" key="1">
    <source>
        <dbReference type="SAM" id="MobiDB-lite"/>
    </source>
</evidence>
<evidence type="ECO:0000313" key="2">
    <source>
        <dbReference type="EMBL" id="EDQ91933.1"/>
    </source>
</evidence>
<dbReference type="InterPro" id="IPR051870">
    <property type="entry name" value="Elongin-A_domain"/>
</dbReference>
<dbReference type="GO" id="GO:0070449">
    <property type="term" value="C:elongin complex"/>
    <property type="evidence" value="ECO:0007669"/>
    <property type="project" value="InterPro"/>
</dbReference>
<proteinExistence type="predicted"/>
<dbReference type="RefSeq" id="XP_001743219.1">
    <property type="nucleotide sequence ID" value="XM_001743167.1"/>
</dbReference>
<dbReference type="KEGG" id="mbr:MONBRDRAFT_31370"/>
<keyword evidence="3" id="KW-1185">Reference proteome</keyword>
<dbReference type="AlphaFoldDB" id="A9URJ3"/>
<dbReference type="PANTHER" id="PTHR15141">
    <property type="entry name" value="TRANSCRIPTION ELONGATION FACTOR B POLYPEPTIDE 3"/>
    <property type="match status" value="1"/>
</dbReference>
<name>A9URJ3_MONBE</name>
<accession>A9URJ3</accession>
<protein>
    <recommendedName>
        <fullName evidence="4">Elongin-A</fullName>
    </recommendedName>
</protein>
<feature type="compositionally biased region" description="Low complexity" evidence="1">
    <location>
        <begin position="166"/>
        <end position="199"/>
    </location>
</feature>